<dbReference type="RefSeq" id="WP_337321617.1">
    <property type="nucleotide sequence ID" value="NZ_JBBDGN010000016.1"/>
</dbReference>
<name>A0ABU8LPD1_9MICO</name>
<dbReference type="EMBL" id="JBBDGN010000016">
    <property type="protein sequence ID" value="MEJ1092746.1"/>
    <property type="molecule type" value="Genomic_DNA"/>
</dbReference>
<accession>A0ABU8LPD1</accession>
<proteinExistence type="predicted"/>
<dbReference type="SUPFAM" id="SSF140931">
    <property type="entry name" value="Fic-like"/>
    <property type="match status" value="1"/>
</dbReference>
<protein>
    <recommendedName>
        <fullName evidence="4">Fido domain-containing protein</fullName>
    </recommendedName>
</protein>
<evidence type="ECO:0000256" key="1">
    <source>
        <dbReference type="SAM" id="MobiDB-lite"/>
    </source>
</evidence>
<evidence type="ECO:0000313" key="3">
    <source>
        <dbReference type="Proteomes" id="UP001366085"/>
    </source>
</evidence>
<organism evidence="2 3">
    <name type="scientific">Microbacterium istanbulense</name>
    <dbReference type="NCBI Taxonomy" id="3122049"/>
    <lineage>
        <taxon>Bacteria</taxon>
        <taxon>Bacillati</taxon>
        <taxon>Actinomycetota</taxon>
        <taxon>Actinomycetes</taxon>
        <taxon>Micrococcales</taxon>
        <taxon>Microbacteriaceae</taxon>
        <taxon>Microbacterium</taxon>
    </lineage>
</organism>
<evidence type="ECO:0008006" key="4">
    <source>
        <dbReference type="Google" id="ProtNLM"/>
    </source>
</evidence>
<dbReference type="InterPro" id="IPR036597">
    <property type="entry name" value="Fido-like_dom_sf"/>
</dbReference>
<gene>
    <name evidence="2" type="ORF">WDU93_13745</name>
</gene>
<dbReference type="Proteomes" id="UP001366085">
    <property type="component" value="Unassembled WGS sequence"/>
</dbReference>
<evidence type="ECO:0000313" key="2">
    <source>
        <dbReference type="EMBL" id="MEJ1092746.1"/>
    </source>
</evidence>
<feature type="region of interest" description="Disordered" evidence="1">
    <location>
        <begin position="32"/>
        <end position="51"/>
    </location>
</feature>
<sequence length="193" mass="21325">MARNVDRTVGKSPGIVRLSAIRGRQRAPLHGYAGKQTRSWRPKGSESRGTTGCCIRSKSSWLAIHPFRDVNTRSQHILFNQLARDAGWGIDWSQIPGDVFAHARTLAIVEDHTGIDALIRPNLHRLDAGTPPGEALTVEQVRSFQARGISRTPDVLDRELDAARRRRSHPAPESFGTQTRRPEPPAPHGGLSL</sequence>
<reference evidence="2 3" key="1">
    <citation type="submission" date="2024-02" db="EMBL/GenBank/DDBJ databases">
        <authorList>
            <person name="Saticioglu I.B."/>
        </authorList>
    </citation>
    <scope>NUCLEOTIDE SEQUENCE [LARGE SCALE GENOMIC DNA]</scope>
    <source>
        <strain evidence="2 3">Mu-43</strain>
    </source>
</reference>
<feature type="region of interest" description="Disordered" evidence="1">
    <location>
        <begin position="155"/>
        <end position="193"/>
    </location>
</feature>
<dbReference type="Gene3D" id="1.10.3290.10">
    <property type="entry name" value="Fido-like domain"/>
    <property type="match status" value="1"/>
</dbReference>
<comment type="caution">
    <text evidence="2">The sequence shown here is derived from an EMBL/GenBank/DDBJ whole genome shotgun (WGS) entry which is preliminary data.</text>
</comment>
<keyword evidence="3" id="KW-1185">Reference proteome</keyword>